<organism evidence="2 3">
    <name type="scientific">Singulisphaera acidiphila (strain ATCC BAA-1392 / DSM 18658 / VKM B-2454 / MOB10)</name>
    <dbReference type="NCBI Taxonomy" id="886293"/>
    <lineage>
        <taxon>Bacteria</taxon>
        <taxon>Pseudomonadati</taxon>
        <taxon>Planctomycetota</taxon>
        <taxon>Planctomycetia</taxon>
        <taxon>Isosphaerales</taxon>
        <taxon>Isosphaeraceae</taxon>
        <taxon>Singulisphaera</taxon>
    </lineage>
</organism>
<dbReference type="HOGENOM" id="CLU_395809_0_0_0"/>
<dbReference type="STRING" id="886293.Sinac_1118"/>
<dbReference type="eggNOG" id="COG3064">
    <property type="taxonomic scope" value="Bacteria"/>
</dbReference>
<dbReference type="RefSeq" id="WP_015244690.1">
    <property type="nucleotide sequence ID" value="NC_019892.1"/>
</dbReference>
<dbReference type="InterPro" id="IPR024447">
    <property type="entry name" value="YXWGXW_rpt"/>
</dbReference>
<sequence length="696" mass="78381">MNGHRVATWLSAFTLTLATVGPVPSVLAQGDPNAPQDVAGMQVLTRGPVHEAFAEPVVFDPQAGPLIPKEPPPQVEELPPDQQPEGTNVQWIPGYWSWDDERRDYLWVSGIWRDVPPGRQWVPGYWNQAQGGFQWIAGAWVSSEQTQVEYLAAPPQSLEVGPNGPAPSADATWAPGCWYWQETRYVWRPGYWVPFQPHWLWVPAHFVWTPNGYLYVNGYWDHPLDTRGLAFAPVYFQQPIYSQPNFVYTPTVGLLATALASSLFVRPAYQQYCFGDYYAVTNFNSGIYPWYSYHQSRYGYDPLFSHYAAVHTRRDPRWVNGLHEEYRYRRDHPEARPARTFVQQQTIINNVTNVNVTNVNVKNVTRVQNLVIGRPIHQMATLEGGPATKQGAAVRQNLRFERIDDARRKVIAQQASQLNQFRQQRVRQEQELARRPQVGPLAKEQGKRANNFPDQPRRVDFPRSPVASMPLRDRAQPVREVREATKAARQENAANAVREAMQAREANAATKAARQENAANAAREAIQAREANAAAKAARQQSAANAAREAVQAREANQAREAMQAREANVAAKAARQQNTANAAREAIQAREANAAAKAARQQNAVNAAREANQAREANARAQLQQARQARAATPPPVPTQPNPDLNRRPGNPNQFRQQRHEPDPNQLPPQFRRAPQNNGRPNEATPKGQNKRQRD</sequence>
<feature type="compositionally biased region" description="Low complexity" evidence="1">
    <location>
        <begin position="532"/>
        <end position="633"/>
    </location>
</feature>
<keyword evidence="3" id="KW-1185">Reference proteome</keyword>
<dbReference type="Proteomes" id="UP000010798">
    <property type="component" value="Chromosome"/>
</dbReference>
<evidence type="ECO:0000313" key="2">
    <source>
        <dbReference type="EMBL" id="AGA25514.1"/>
    </source>
</evidence>
<feature type="region of interest" description="Disordered" evidence="1">
    <location>
        <begin position="441"/>
        <end position="468"/>
    </location>
</feature>
<feature type="region of interest" description="Disordered" evidence="1">
    <location>
        <begin position="63"/>
        <end position="86"/>
    </location>
</feature>
<evidence type="ECO:0000313" key="3">
    <source>
        <dbReference type="Proteomes" id="UP000010798"/>
    </source>
</evidence>
<dbReference type="KEGG" id="saci:Sinac_1118"/>
<name>L0D7Y1_SINAD</name>
<protein>
    <recommendedName>
        <fullName evidence="4">YXWGXW repeat-containing protein</fullName>
    </recommendedName>
</protein>
<dbReference type="AlphaFoldDB" id="L0D7Y1"/>
<feature type="region of interest" description="Disordered" evidence="1">
    <location>
        <begin position="532"/>
        <end position="696"/>
    </location>
</feature>
<gene>
    <name evidence="2" type="ordered locus">Sinac_1118</name>
</gene>
<evidence type="ECO:0000256" key="1">
    <source>
        <dbReference type="SAM" id="MobiDB-lite"/>
    </source>
</evidence>
<reference evidence="2 3" key="1">
    <citation type="submission" date="2012-02" db="EMBL/GenBank/DDBJ databases">
        <title>Complete sequence of chromosome of Singulisphaera acidiphila DSM 18658.</title>
        <authorList>
            <consortium name="US DOE Joint Genome Institute (JGI-PGF)"/>
            <person name="Lucas S."/>
            <person name="Copeland A."/>
            <person name="Lapidus A."/>
            <person name="Glavina del Rio T."/>
            <person name="Dalin E."/>
            <person name="Tice H."/>
            <person name="Bruce D."/>
            <person name="Goodwin L."/>
            <person name="Pitluck S."/>
            <person name="Peters L."/>
            <person name="Ovchinnikova G."/>
            <person name="Chertkov O."/>
            <person name="Kyrpides N."/>
            <person name="Mavromatis K."/>
            <person name="Ivanova N."/>
            <person name="Brettin T."/>
            <person name="Detter J.C."/>
            <person name="Han C."/>
            <person name="Larimer F."/>
            <person name="Land M."/>
            <person name="Hauser L."/>
            <person name="Markowitz V."/>
            <person name="Cheng J.-F."/>
            <person name="Hugenholtz P."/>
            <person name="Woyke T."/>
            <person name="Wu D."/>
            <person name="Tindall B."/>
            <person name="Pomrenke H."/>
            <person name="Brambilla E."/>
            <person name="Klenk H.-P."/>
            <person name="Eisen J.A."/>
        </authorList>
    </citation>
    <scope>NUCLEOTIDE SEQUENCE [LARGE SCALE GENOMIC DNA]</scope>
    <source>
        <strain evidence="3">ATCC BAA-1392 / DSM 18658 / VKM B-2454 / MOB10</strain>
    </source>
</reference>
<accession>L0D7Y1</accession>
<dbReference type="OrthoDB" id="273229at2"/>
<dbReference type="Pfam" id="PF12779">
    <property type="entry name" value="WXXGXW"/>
    <property type="match status" value="3"/>
</dbReference>
<proteinExistence type="predicted"/>
<dbReference type="EMBL" id="CP003364">
    <property type="protein sequence ID" value="AGA25514.1"/>
    <property type="molecule type" value="Genomic_DNA"/>
</dbReference>
<feature type="region of interest" description="Disordered" evidence="1">
    <location>
        <begin position="504"/>
        <end position="523"/>
    </location>
</feature>
<evidence type="ECO:0008006" key="4">
    <source>
        <dbReference type="Google" id="ProtNLM"/>
    </source>
</evidence>